<name>A0ABU9VFA0_9BACI</name>
<comment type="caution">
    <text evidence="2">The sequence shown here is derived from an EMBL/GenBank/DDBJ whole genome shotgun (WGS) entry which is preliminary data.</text>
</comment>
<evidence type="ECO:0000313" key="2">
    <source>
        <dbReference type="EMBL" id="MEN0641913.1"/>
    </source>
</evidence>
<sequence length="358" mass="41538">MKDLFIERFRESRQQSIRILIKAFSHSGVFGLIPFGMLLMYVVVLFLRDESYNSLYHSALLMGLFFLFVLNKGIISFMNRFDEVYLAPKIMEMRGYFRCIMIFNVVIQSIKVTVFTVFLQYVYSLEIREFIALFVMVQVLGVLHILSLIIMISISSTRPILLSFVYQLSVIVSFLFLLEAPTLFVGIATAGILLIGFLYSKHLIFPIHSWKRLIVSEKKSIRLIILLLSSVIDVKTTERSRNLIPLWFFEKRKDPMVYFLLRSAVRGTEGSQHFVRVILVMSLLILFVNSYMILLPLLALCIYFNSIQFNQGLNQAGFIPVYFPIQERQVQAAKQHIKRRAFLLQSLIVVIVFGLKLI</sequence>
<feature type="transmembrane region" description="Helical" evidence="1">
    <location>
        <begin position="159"/>
        <end position="177"/>
    </location>
</feature>
<dbReference type="RefSeq" id="WP_343129085.1">
    <property type="nucleotide sequence ID" value="NZ_JBCITK010000001.1"/>
</dbReference>
<keyword evidence="1" id="KW-0812">Transmembrane</keyword>
<feature type="transmembrane region" description="Helical" evidence="1">
    <location>
        <begin position="277"/>
        <end position="304"/>
    </location>
</feature>
<evidence type="ECO:0000313" key="3">
    <source>
        <dbReference type="Proteomes" id="UP001418796"/>
    </source>
</evidence>
<feature type="transmembrane region" description="Helical" evidence="1">
    <location>
        <begin position="20"/>
        <end position="43"/>
    </location>
</feature>
<dbReference type="InterPro" id="IPR010288">
    <property type="entry name" value="EcsB_ABC"/>
</dbReference>
<feature type="transmembrane region" description="Helical" evidence="1">
    <location>
        <begin position="130"/>
        <end position="152"/>
    </location>
</feature>
<dbReference type="Proteomes" id="UP001418796">
    <property type="component" value="Unassembled WGS sequence"/>
</dbReference>
<feature type="transmembrane region" description="Helical" evidence="1">
    <location>
        <begin position="96"/>
        <end position="118"/>
    </location>
</feature>
<accession>A0ABU9VFA0</accession>
<dbReference type="EMBL" id="JBCITK010000001">
    <property type="protein sequence ID" value="MEN0641913.1"/>
    <property type="molecule type" value="Genomic_DNA"/>
</dbReference>
<reference evidence="2 3" key="1">
    <citation type="submission" date="2024-03" db="EMBL/GenBank/DDBJ databases">
        <title>Bacilli Hybrid Assemblies.</title>
        <authorList>
            <person name="Kovac J."/>
        </authorList>
    </citation>
    <scope>NUCLEOTIDE SEQUENCE [LARGE SCALE GENOMIC DNA]</scope>
    <source>
        <strain evidence="2 3">FSL R7-0666</strain>
    </source>
</reference>
<organism evidence="2 3">
    <name type="scientific">Alkalicoccobacillus gibsonii</name>
    <dbReference type="NCBI Taxonomy" id="79881"/>
    <lineage>
        <taxon>Bacteria</taxon>
        <taxon>Bacillati</taxon>
        <taxon>Bacillota</taxon>
        <taxon>Bacilli</taxon>
        <taxon>Bacillales</taxon>
        <taxon>Bacillaceae</taxon>
        <taxon>Alkalicoccobacillus</taxon>
    </lineage>
</organism>
<feature type="transmembrane region" description="Helical" evidence="1">
    <location>
        <begin position="55"/>
        <end position="75"/>
    </location>
</feature>
<proteinExistence type="predicted"/>
<evidence type="ECO:0000256" key="1">
    <source>
        <dbReference type="SAM" id="Phobius"/>
    </source>
</evidence>
<keyword evidence="1" id="KW-1133">Transmembrane helix</keyword>
<keyword evidence="3" id="KW-1185">Reference proteome</keyword>
<protein>
    <submittedName>
        <fullName evidence="2">ABC transporter permease</fullName>
    </submittedName>
</protein>
<dbReference type="Pfam" id="PF05975">
    <property type="entry name" value="EcsB"/>
    <property type="match status" value="1"/>
</dbReference>
<gene>
    <name evidence="2" type="ORF">MKY91_01905</name>
</gene>
<keyword evidence="1" id="KW-0472">Membrane</keyword>
<feature type="transmembrane region" description="Helical" evidence="1">
    <location>
        <begin position="183"/>
        <end position="199"/>
    </location>
</feature>